<evidence type="ECO:0000313" key="3">
    <source>
        <dbReference type="Proteomes" id="UP001152836"/>
    </source>
</evidence>
<keyword evidence="3" id="KW-1185">Reference proteome</keyword>
<gene>
    <name evidence="2" type="primary">Tcte2</name>
    <name evidence="2" type="ORF">PHOROB_LOCUS15864</name>
</gene>
<keyword evidence="1" id="KW-0732">Signal</keyword>
<feature type="chain" id="PRO_5043650732" evidence="1">
    <location>
        <begin position="20"/>
        <end position="54"/>
    </location>
</feature>
<comment type="caution">
    <text evidence="2">The sequence shown here is derived from an EMBL/GenBank/DDBJ whole genome shotgun (WGS) entry which is preliminary data.</text>
</comment>
<proteinExistence type="predicted"/>
<name>A0AAV0A7U6_PHORO</name>
<reference evidence="2" key="1">
    <citation type="submission" date="2022-06" db="EMBL/GenBank/DDBJ databases">
        <authorList>
            <person name="Andreotti S."/>
            <person name="Wyler E."/>
        </authorList>
    </citation>
    <scope>NUCLEOTIDE SEQUENCE</scope>
</reference>
<dbReference type="Proteomes" id="UP001152836">
    <property type="component" value="Unassembled WGS sequence"/>
</dbReference>
<sequence length="54" mass="6382">MRSLLVSLILILSLQLCFSQWQPHRSLDASDTMRTAEQMGTQRFHYVSRQWLVC</sequence>
<evidence type="ECO:0000313" key="2">
    <source>
        <dbReference type="EMBL" id="CAH7305695.1"/>
    </source>
</evidence>
<accession>A0AAV0A7U6</accession>
<evidence type="ECO:0000256" key="1">
    <source>
        <dbReference type="SAM" id="SignalP"/>
    </source>
</evidence>
<protein>
    <submittedName>
        <fullName evidence="2">Tcte2 protein</fullName>
    </submittedName>
</protein>
<organism evidence="2 3">
    <name type="scientific">Phodopus roborovskii</name>
    <name type="common">Roborovski's desert hamster</name>
    <name type="synonym">Cricetulus roborovskii</name>
    <dbReference type="NCBI Taxonomy" id="109678"/>
    <lineage>
        <taxon>Eukaryota</taxon>
        <taxon>Metazoa</taxon>
        <taxon>Chordata</taxon>
        <taxon>Craniata</taxon>
        <taxon>Vertebrata</taxon>
        <taxon>Euteleostomi</taxon>
        <taxon>Mammalia</taxon>
        <taxon>Eutheria</taxon>
        <taxon>Euarchontoglires</taxon>
        <taxon>Glires</taxon>
        <taxon>Rodentia</taxon>
        <taxon>Myomorpha</taxon>
        <taxon>Muroidea</taxon>
        <taxon>Cricetidae</taxon>
        <taxon>Cricetinae</taxon>
        <taxon>Phodopus</taxon>
    </lineage>
</organism>
<dbReference type="EMBL" id="CALSGD010001595">
    <property type="protein sequence ID" value="CAH7305695.1"/>
    <property type="molecule type" value="Genomic_DNA"/>
</dbReference>
<feature type="signal peptide" evidence="1">
    <location>
        <begin position="1"/>
        <end position="19"/>
    </location>
</feature>
<dbReference type="AlphaFoldDB" id="A0AAV0A7U6"/>